<evidence type="ECO:0000256" key="1">
    <source>
        <dbReference type="SAM" id="SignalP"/>
    </source>
</evidence>
<dbReference type="SUPFAM" id="SSF55920">
    <property type="entry name" value="Creatinase/aminopeptidase"/>
    <property type="match status" value="1"/>
</dbReference>
<feature type="domain" description="Peptidase M24" evidence="2">
    <location>
        <begin position="201"/>
        <end position="363"/>
    </location>
</feature>
<name>A0A848HKB9_9BURK</name>
<dbReference type="Gene3D" id="3.90.230.10">
    <property type="entry name" value="Creatinase/methionine aminopeptidase superfamily"/>
    <property type="match status" value="1"/>
</dbReference>
<reference evidence="3 4" key="1">
    <citation type="submission" date="2020-04" db="EMBL/GenBank/DDBJ databases">
        <title>Massilia sp. RP-1-19 isolated from soil.</title>
        <authorList>
            <person name="Dahal R.H."/>
        </authorList>
    </citation>
    <scope>NUCLEOTIDE SEQUENCE [LARGE SCALE GENOMIC DNA]</scope>
    <source>
        <strain evidence="3 4">RP-1-19</strain>
    </source>
</reference>
<dbReference type="RefSeq" id="WP_169465879.1">
    <property type="nucleotide sequence ID" value="NZ_JABBGG010000006.1"/>
</dbReference>
<feature type="chain" id="PRO_5032642317" evidence="1">
    <location>
        <begin position="19"/>
        <end position="442"/>
    </location>
</feature>
<keyword evidence="3" id="KW-0378">Hydrolase</keyword>
<keyword evidence="1" id="KW-0732">Signal</keyword>
<dbReference type="GO" id="GO:0004177">
    <property type="term" value="F:aminopeptidase activity"/>
    <property type="evidence" value="ECO:0007669"/>
    <property type="project" value="UniProtKB-KW"/>
</dbReference>
<accession>A0A848HKB9</accession>
<feature type="signal peptide" evidence="1">
    <location>
        <begin position="1"/>
        <end position="18"/>
    </location>
</feature>
<keyword evidence="4" id="KW-1185">Reference proteome</keyword>
<dbReference type="Pfam" id="PF00557">
    <property type="entry name" value="Peptidase_M24"/>
    <property type="match status" value="1"/>
</dbReference>
<comment type="caution">
    <text evidence="3">The sequence shown here is derived from an EMBL/GenBank/DDBJ whole genome shotgun (WGS) entry which is preliminary data.</text>
</comment>
<keyword evidence="3" id="KW-0031">Aminopeptidase</keyword>
<evidence type="ECO:0000313" key="4">
    <source>
        <dbReference type="Proteomes" id="UP000583752"/>
    </source>
</evidence>
<protein>
    <submittedName>
        <fullName evidence="3">Aminopeptidase P family protein</fullName>
    </submittedName>
</protein>
<gene>
    <name evidence="3" type="ORF">HHL21_11405</name>
</gene>
<proteinExistence type="predicted"/>
<sequence>MKKLLLSLLLIAAGAAQAQALPVRDQARIVNEILAERLDLLLPALMKKNDIDMWVLISREYNEDPVLKTMLPAEWLNARRRTILVFYHNPKTSKYEKLAIARYDVGAAIKGAWDMRRFPDQWDALADVIKTRMPTRIGINTSAAYGHADGMDQTDYAEFMRTLPSGYKNKVVSAEKLAVMWLEARTDREMQFYPQLVNATHKIIANGFSEQVITPGVTTTEDLEWWFRQKIRDSGYDTWFHPTVSVQRNDPAEVKNFAVRPKRNIIIPGDLLHVDIGISYLRLNTDVQQHAYVLKPGEKDVPASLKAAFANGNRLQDILTSHFKQGRSGNQILAAALAQAKAEGIGATIYTHPLGLHGHAAGPAIGMWDMQGGVPGSGEFPMHYKTAYSIELNAESTVPEWGKTVRMMLEEDGYFDESGFRYLDGRQKQIYPIPRPTGQIGF</sequence>
<dbReference type="EMBL" id="JABBGG010000006">
    <property type="protein sequence ID" value="NML61674.1"/>
    <property type="molecule type" value="Genomic_DNA"/>
</dbReference>
<dbReference type="InterPro" id="IPR000994">
    <property type="entry name" value="Pept_M24"/>
</dbReference>
<evidence type="ECO:0000313" key="3">
    <source>
        <dbReference type="EMBL" id="NML61674.1"/>
    </source>
</evidence>
<dbReference type="AlphaFoldDB" id="A0A848HKB9"/>
<dbReference type="Proteomes" id="UP000583752">
    <property type="component" value="Unassembled WGS sequence"/>
</dbReference>
<evidence type="ECO:0000259" key="2">
    <source>
        <dbReference type="Pfam" id="PF00557"/>
    </source>
</evidence>
<dbReference type="InterPro" id="IPR036005">
    <property type="entry name" value="Creatinase/aminopeptidase-like"/>
</dbReference>
<keyword evidence="3" id="KW-0645">Protease</keyword>
<organism evidence="3 4">
    <name type="scientific">Massilia polaris</name>
    <dbReference type="NCBI Taxonomy" id="2728846"/>
    <lineage>
        <taxon>Bacteria</taxon>
        <taxon>Pseudomonadati</taxon>
        <taxon>Pseudomonadota</taxon>
        <taxon>Betaproteobacteria</taxon>
        <taxon>Burkholderiales</taxon>
        <taxon>Oxalobacteraceae</taxon>
        <taxon>Telluria group</taxon>
        <taxon>Massilia</taxon>
    </lineage>
</organism>